<proteinExistence type="predicted"/>
<dbReference type="EMBL" id="WTVN01000020">
    <property type="protein sequence ID" value="NMG44745.1"/>
    <property type="molecule type" value="Genomic_DNA"/>
</dbReference>
<reference evidence="1 2" key="1">
    <citation type="submission" date="2019-12" db="EMBL/GenBank/DDBJ databases">
        <title>Comparative genomics gives insights into the taxonomy of the Azoarcus-Aromatoleum group and reveals separate origins of nif in the plant-associated Azoarcus and non-plant-associated Aromatoleum sub-groups.</title>
        <authorList>
            <person name="Lafos M."/>
            <person name="Maluk M."/>
            <person name="Batista M."/>
            <person name="Junghare M."/>
            <person name="Carmona M."/>
            <person name="Faoro H."/>
            <person name="Cruz L.M."/>
            <person name="Battistoni F."/>
            <person name="De Souza E."/>
            <person name="Pedrosa F."/>
            <person name="Chen W.-M."/>
            <person name="Poole P.S."/>
            <person name="Dixon R.A."/>
            <person name="James E.K."/>
        </authorList>
    </citation>
    <scope>NUCLEOTIDE SEQUENCE [LARGE SCALE GENOMIC DNA]</scope>
    <source>
        <strain evidence="1 2">Td21</strain>
    </source>
</reference>
<name>A0ABX1Q1H3_9RHOO</name>
<keyword evidence="2" id="KW-1185">Reference proteome</keyword>
<comment type="caution">
    <text evidence="1">The sequence shown here is derived from an EMBL/GenBank/DDBJ whole genome shotgun (WGS) entry which is preliminary data.</text>
</comment>
<evidence type="ECO:0000313" key="1">
    <source>
        <dbReference type="EMBL" id="NMG44745.1"/>
    </source>
</evidence>
<evidence type="ECO:0000313" key="2">
    <source>
        <dbReference type="Proteomes" id="UP000623795"/>
    </source>
</evidence>
<protein>
    <recommendedName>
        <fullName evidence="3">DOMON-like domain-containing protein</fullName>
    </recommendedName>
</protein>
<accession>A0ABX1Q1H3</accession>
<dbReference type="Proteomes" id="UP000623795">
    <property type="component" value="Unassembled WGS sequence"/>
</dbReference>
<organism evidence="1 2">
    <name type="scientific">Aromatoleum toluvorans</name>
    <dbReference type="NCBI Taxonomy" id="92002"/>
    <lineage>
        <taxon>Bacteria</taxon>
        <taxon>Pseudomonadati</taxon>
        <taxon>Pseudomonadota</taxon>
        <taxon>Betaproteobacteria</taxon>
        <taxon>Rhodocyclales</taxon>
        <taxon>Rhodocyclaceae</taxon>
        <taxon>Aromatoleum</taxon>
    </lineage>
</organism>
<gene>
    <name evidence="1" type="ORF">GPA22_13535</name>
</gene>
<evidence type="ECO:0008006" key="3">
    <source>
        <dbReference type="Google" id="ProtNLM"/>
    </source>
</evidence>
<dbReference type="CDD" id="cd09627">
    <property type="entry name" value="DOMON_murB_like"/>
    <property type="match status" value="1"/>
</dbReference>
<dbReference type="RefSeq" id="WP_169256602.1">
    <property type="nucleotide sequence ID" value="NZ_WTVN01000020.1"/>
</dbReference>
<sequence length="182" mass="19604">MSTRHTLALRPHPQTPGSPITELGADLRQRPDGALHLHFELRGAIDRILVPAPLPPAAADGLWAHTCCEAFVGVAGSSTYREFNFSPSGRWAIYDFDAYRVRASAVVPLPPPALTLERRGDVLALDATLAPTALPDGAVLQIGLATVVEAADGTLSYWALHHPGARPDFHHRDAFTLTLVRP</sequence>